<dbReference type="InterPro" id="IPR005011">
    <property type="entry name" value="SNU66/SART1"/>
</dbReference>
<feature type="compositionally biased region" description="Polar residues" evidence="6">
    <location>
        <begin position="25"/>
        <end position="37"/>
    </location>
</feature>
<keyword evidence="5" id="KW-0539">Nucleus</keyword>
<dbReference type="OrthoDB" id="5583at2759"/>
<dbReference type="GO" id="GO:0045292">
    <property type="term" value="P:mRNA cis splicing, via spliceosome"/>
    <property type="evidence" value="ECO:0007669"/>
    <property type="project" value="TreeGrafter"/>
</dbReference>
<evidence type="ECO:0000256" key="1">
    <source>
        <dbReference type="ARBA" id="ARBA00004123"/>
    </source>
</evidence>
<proteinExistence type="inferred from homology"/>
<feature type="region of interest" description="Disordered" evidence="6">
    <location>
        <begin position="447"/>
        <end position="513"/>
    </location>
</feature>
<evidence type="ECO:0000256" key="3">
    <source>
        <dbReference type="ARBA" id="ARBA00022664"/>
    </source>
</evidence>
<dbReference type="GO" id="GO:0046540">
    <property type="term" value="C:U4/U6 x U5 tri-snRNP complex"/>
    <property type="evidence" value="ECO:0007669"/>
    <property type="project" value="InterPro"/>
</dbReference>
<sequence length="698" mass="79952">MASRKEKPVTGKGNNSTSADDDRPTANSTNETSISIEETNRIRAKLGLKPLETGEKNSTDEPNSDKKDIHIPAENLREKKATEELRRKLDERREKRKIEQKLAQVRTVVQTATTEDDDTVSWVEKSRRLQKQKEDAAKQAKMLEEMDEAFGVGDMVTTELMKQKAKAYTSKDLRGLKVEHDRDNILEGKDVVLTLKDQNILQEEGDVLVNVNLIDTERYKRNNEIKKQKPGYQPYEEEEVDEHGLPKPKILLAKYDTEIDGEKRDSFVLGKAGDEEAKLKAQKSIKDKLQMQQKKIESLESRPMQIASEYYTAEEMVSFKKVKRRVKKGGTKGGRVLKADDLIQGTEEAVSSDLGSRKRKMEEEAVEDLSGFKVTIEESQKEIRQAIMKANKLKEKKVEQWDMTTVARSIKREPVEENESMEEDPMKSSIILNATAEFCRTLGDIPTYGMAGNRDEDEDELMDFERQLAEERRRNQEKEERKREAERLQERGGWNVLERENEQGSDDSMDVDRHEKDNATVILDEEPDVGSGMAAALKLAMSKGYLEKEEKKRIVISKSAQELQAQRYTIEDKATEDDKYSRRNRFDGPVVEFKDKEGYKPLPKLEYMDDNGKPMSTKEAFRHLSHKFHGKGSGKLKSEKRAKKDEDKMLMNRMSSTDTPLNTLKKLQDKQKELQSPYVVLSGKMATTSIVKPGKGKK</sequence>
<feature type="region of interest" description="Disordered" evidence="6">
    <location>
        <begin position="626"/>
        <end position="662"/>
    </location>
</feature>
<protein>
    <submittedName>
        <fullName evidence="7">U4/U6.U5 tri-snRNP-associated protein 1</fullName>
    </submittedName>
</protein>
<feature type="region of interest" description="Disordered" evidence="6">
    <location>
        <begin position="1"/>
        <end position="85"/>
    </location>
</feature>
<comment type="subcellular location">
    <subcellularLocation>
        <location evidence="1">Nucleus</location>
    </subcellularLocation>
</comment>
<feature type="compositionally biased region" description="Basic and acidic residues" evidence="6">
    <location>
        <begin position="636"/>
        <end position="650"/>
    </location>
</feature>
<dbReference type="Pfam" id="PF19252">
    <property type="entry name" value="HIND"/>
    <property type="match status" value="1"/>
</dbReference>
<evidence type="ECO:0000313" key="7">
    <source>
        <dbReference type="EMBL" id="KZS19844.1"/>
    </source>
</evidence>
<evidence type="ECO:0000256" key="4">
    <source>
        <dbReference type="ARBA" id="ARBA00023187"/>
    </source>
</evidence>
<dbReference type="EMBL" id="LRGB01000311">
    <property type="protein sequence ID" value="KZS19844.1"/>
    <property type="molecule type" value="Genomic_DNA"/>
</dbReference>
<dbReference type="InterPro" id="IPR045347">
    <property type="entry name" value="HIND"/>
</dbReference>
<gene>
    <name evidence="7" type="ORF">APZ42_013619</name>
</gene>
<evidence type="ECO:0000256" key="2">
    <source>
        <dbReference type="ARBA" id="ARBA00006076"/>
    </source>
</evidence>
<evidence type="ECO:0000313" key="8">
    <source>
        <dbReference type="Proteomes" id="UP000076858"/>
    </source>
</evidence>
<comment type="caution">
    <text evidence="7">The sequence shown here is derived from an EMBL/GenBank/DDBJ whole genome shotgun (WGS) entry which is preliminary data.</text>
</comment>
<dbReference type="GO" id="GO:0000481">
    <property type="term" value="P:maturation of 5S rRNA"/>
    <property type="evidence" value="ECO:0007669"/>
    <property type="project" value="TreeGrafter"/>
</dbReference>
<feature type="compositionally biased region" description="Basic and acidic residues" evidence="6">
    <location>
        <begin position="463"/>
        <end position="490"/>
    </location>
</feature>
<dbReference type="STRING" id="35525.A0A0P5CVE7"/>
<comment type="similarity">
    <text evidence="2">Belongs to the SNU66/SART1 family.</text>
</comment>
<reference evidence="7 8" key="1">
    <citation type="submission" date="2016-03" db="EMBL/GenBank/DDBJ databases">
        <title>EvidentialGene: Evidence-directed Construction of Genes on Genomes.</title>
        <authorList>
            <person name="Gilbert D.G."/>
            <person name="Choi J.-H."/>
            <person name="Mockaitis K."/>
            <person name="Colbourne J."/>
            <person name="Pfrender M."/>
        </authorList>
    </citation>
    <scope>NUCLEOTIDE SEQUENCE [LARGE SCALE GENOMIC DNA]</scope>
    <source>
        <strain evidence="7 8">Xinb3</strain>
        <tissue evidence="7">Complete organism</tissue>
    </source>
</reference>
<dbReference type="AlphaFoldDB" id="A0A0P5CVE7"/>
<keyword evidence="4" id="KW-0508">mRNA splicing</keyword>
<evidence type="ECO:0000256" key="6">
    <source>
        <dbReference type="SAM" id="MobiDB-lite"/>
    </source>
</evidence>
<dbReference type="Proteomes" id="UP000076858">
    <property type="component" value="Unassembled WGS sequence"/>
</dbReference>
<feature type="compositionally biased region" description="Basic residues" evidence="6">
    <location>
        <begin position="626"/>
        <end position="635"/>
    </location>
</feature>
<keyword evidence="8" id="KW-1185">Reference proteome</keyword>
<accession>A0A0P5CVE7</accession>
<feature type="compositionally biased region" description="Basic and acidic residues" evidence="6">
    <location>
        <begin position="52"/>
        <end position="85"/>
    </location>
</feature>
<dbReference type="PANTHER" id="PTHR14152:SF5">
    <property type="entry name" value="U4_U6.U5 TRI-SNRNP-ASSOCIATED PROTEIN 1"/>
    <property type="match status" value="1"/>
</dbReference>
<dbReference type="PANTHER" id="PTHR14152">
    <property type="entry name" value="SQUAMOUS CELL CARCINOMA ANTIGEN RECOGNISED BY CYTOTOXIC T LYMPHOCYTES"/>
    <property type="match status" value="1"/>
</dbReference>
<organism evidence="7 8">
    <name type="scientific">Daphnia magna</name>
    <dbReference type="NCBI Taxonomy" id="35525"/>
    <lineage>
        <taxon>Eukaryota</taxon>
        <taxon>Metazoa</taxon>
        <taxon>Ecdysozoa</taxon>
        <taxon>Arthropoda</taxon>
        <taxon>Crustacea</taxon>
        <taxon>Branchiopoda</taxon>
        <taxon>Diplostraca</taxon>
        <taxon>Cladocera</taxon>
        <taxon>Anomopoda</taxon>
        <taxon>Daphniidae</taxon>
        <taxon>Daphnia</taxon>
    </lineage>
</organism>
<evidence type="ECO:0000256" key="5">
    <source>
        <dbReference type="ARBA" id="ARBA00023242"/>
    </source>
</evidence>
<dbReference type="Pfam" id="PF03343">
    <property type="entry name" value="SART-1"/>
    <property type="match status" value="1"/>
</dbReference>
<keyword evidence="3" id="KW-0507">mRNA processing</keyword>
<name>A0A0P5CVE7_9CRUS</name>
<feature type="compositionally biased region" description="Polar residues" evidence="6">
    <location>
        <begin position="653"/>
        <end position="662"/>
    </location>
</feature>